<evidence type="ECO:0000259" key="1">
    <source>
        <dbReference type="Pfam" id="PF02602"/>
    </source>
</evidence>
<sequence length="200" mass="21895">MSVGHDEDGPTEMCTTNPSVLLFRAPKDGDEDPFEKALKEASYSPFSISVLEFHFQNIDKLVTSLLDGQKFLAIVLTSQRSVEAVSLALQSMEDEECPKEKKRKLCLDLPCFVVGESTAKEGFTLSEVTKVALDYIVYFSPSGVQYTLDLLQDDTLPLKHSKIIAIGPSTQSELTKLEIQVHGTALNPNPAGVLAAMSTR</sequence>
<feature type="domain" description="Tetrapyrrole biosynthesis uroporphyrinogen III synthase" evidence="1">
    <location>
        <begin position="33"/>
        <end position="120"/>
    </location>
</feature>
<dbReference type="Proteomes" id="UP001164746">
    <property type="component" value="Chromosome 12"/>
</dbReference>
<dbReference type="Gene3D" id="3.40.50.10090">
    <property type="match status" value="3"/>
</dbReference>
<keyword evidence="3" id="KW-1185">Reference proteome</keyword>
<feature type="domain" description="Tetrapyrrole biosynthesis uroporphyrinogen III synthase" evidence="1">
    <location>
        <begin position="131"/>
        <end position="194"/>
    </location>
</feature>
<dbReference type="EMBL" id="CP111023">
    <property type="protein sequence ID" value="WAR22666.1"/>
    <property type="molecule type" value="Genomic_DNA"/>
</dbReference>
<proteinExistence type="predicted"/>
<evidence type="ECO:0000313" key="2">
    <source>
        <dbReference type="EMBL" id="WAR22666.1"/>
    </source>
</evidence>
<dbReference type="PANTHER" id="PTHR12390:SF0">
    <property type="entry name" value="UROPORPHYRINOGEN-III SYNTHASE"/>
    <property type="match status" value="1"/>
</dbReference>
<dbReference type="InterPro" id="IPR039793">
    <property type="entry name" value="UROS/Hem4"/>
</dbReference>
<name>A0ABY7FP36_MYAAR</name>
<dbReference type="InterPro" id="IPR036108">
    <property type="entry name" value="4pyrrol_syn_uPrphyn_synt_sf"/>
</dbReference>
<organism evidence="2 3">
    <name type="scientific">Mya arenaria</name>
    <name type="common">Soft-shell clam</name>
    <dbReference type="NCBI Taxonomy" id="6604"/>
    <lineage>
        <taxon>Eukaryota</taxon>
        <taxon>Metazoa</taxon>
        <taxon>Spiralia</taxon>
        <taxon>Lophotrochozoa</taxon>
        <taxon>Mollusca</taxon>
        <taxon>Bivalvia</taxon>
        <taxon>Autobranchia</taxon>
        <taxon>Heteroconchia</taxon>
        <taxon>Euheterodonta</taxon>
        <taxon>Imparidentia</taxon>
        <taxon>Neoheterodontei</taxon>
        <taxon>Myida</taxon>
        <taxon>Myoidea</taxon>
        <taxon>Myidae</taxon>
        <taxon>Mya</taxon>
    </lineage>
</organism>
<dbReference type="InterPro" id="IPR003754">
    <property type="entry name" value="4pyrrol_synth_uPrphyn_synth"/>
</dbReference>
<accession>A0ABY7FP36</accession>
<gene>
    <name evidence="2" type="ORF">MAR_016640</name>
</gene>
<protein>
    <recommendedName>
        <fullName evidence="1">Tetrapyrrole biosynthesis uroporphyrinogen III synthase domain-containing protein</fullName>
    </recommendedName>
</protein>
<dbReference type="PANTHER" id="PTHR12390">
    <property type="entry name" value="UROPORPHYRINOGEN III SYNTHASE"/>
    <property type="match status" value="1"/>
</dbReference>
<evidence type="ECO:0000313" key="3">
    <source>
        <dbReference type="Proteomes" id="UP001164746"/>
    </source>
</evidence>
<reference evidence="2" key="1">
    <citation type="submission" date="2022-11" db="EMBL/GenBank/DDBJ databases">
        <title>Centuries of genome instability and evolution in soft-shell clam transmissible cancer (bioRxiv).</title>
        <authorList>
            <person name="Hart S.F.M."/>
            <person name="Yonemitsu M.A."/>
            <person name="Giersch R.M."/>
            <person name="Beal B.F."/>
            <person name="Arriagada G."/>
            <person name="Davis B.W."/>
            <person name="Ostrander E.A."/>
            <person name="Goff S.P."/>
            <person name="Metzger M.J."/>
        </authorList>
    </citation>
    <scope>NUCLEOTIDE SEQUENCE</scope>
    <source>
        <strain evidence="2">MELC-2E11</strain>
        <tissue evidence="2">Siphon/mantle</tissue>
    </source>
</reference>
<dbReference type="Pfam" id="PF02602">
    <property type="entry name" value="HEM4"/>
    <property type="match status" value="2"/>
</dbReference>
<dbReference type="SUPFAM" id="SSF69618">
    <property type="entry name" value="HemD-like"/>
    <property type="match status" value="2"/>
</dbReference>